<protein>
    <recommendedName>
        <fullName evidence="5">Secreted protein</fullName>
    </recommendedName>
</protein>
<feature type="signal peptide" evidence="2">
    <location>
        <begin position="1"/>
        <end position="27"/>
    </location>
</feature>
<gene>
    <name evidence="3" type="ORF">Sspor_36100</name>
</gene>
<feature type="compositionally biased region" description="Polar residues" evidence="1">
    <location>
        <begin position="54"/>
        <end position="72"/>
    </location>
</feature>
<evidence type="ECO:0000313" key="4">
    <source>
        <dbReference type="Proteomes" id="UP000608522"/>
    </source>
</evidence>
<sequence>MSIRHMVKVRGGMAVAGAAAVMVLTLAGCGGEGAKEPKADGKAPTAQPQGGGSNKPTSKASPSPQPTETLATANGDPGIVLTINSAVRDPGGFVTVSGQIKNDGSGVFTKITAWRGDEKSASGASIAGATLIDKVGKKRYYVLRDSENCLCTTGITRIDPGASIPIFAQFPAPPASSTEVDFTLPTFATATIRISG</sequence>
<feature type="chain" id="PRO_5047086262" description="Secreted protein" evidence="2">
    <location>
        <begin position="28"/>
        <end position="196"/>
    </location>
</feature>
<evidence type="ECO:0008006" key="5">
    <source>
        <dbReference type="Google" id="ProtNLM"/>
    </source>
</evidence>
<comment type="caution">
    <text evidence="3">The sequence shown here is derived from an EMBL/GenBank/DDBJ whole genome shotgun (WGS) entry which is preliminary data.</text>
</comment>
<evidence type="ECO:0000256" key="1">
    <source>
        <dbReference type="SAM" id="MobiDB-lite"/>
    </source>
</evidence>
<keyword evidence="2" id="KW-0732">Signal</keyword>
<name>A0ABQ3TCE8_9ACTN</name>
<proteinExistence type="predicted"/>
<keyword evidence="4" id="KW-1185">Reference proteome</keyword>
<dbReference type="Proteomes" id="UP000608522">
    <property type="component" value="Unassembled WGS sequence"/>
</dbReference>
<reference evidence="4" key="1">
    <citation type="submission" date="2023-07" db="EMBL/GenBank/DDBJ databases">
        <title>Whole genome shotgun sequence of Streptomyces spororaveus NBRC 15456.</title>
        <authorList>
            <person name="Komaki H."/>
            <person name="Tamura T."/>
        </authorList>
    </citation>
    <scope>NUCLEOTIDE SEQUENCE [LARGE SCALE GENOMIC DNA]</scope>
    <source>
        <strain evidence="4">NBRC 15456</strain>
    </source>
</reference>
<dbReference type="PROSITE" id="PS51257">
    <property type="entry name" value="PROKAR_LIPOPROTEIN"/>
    <property type="match status" value="1"/>
</dbReference>
<feature type="region of interest" description="Disordered" evidence="1">
    <location>
        <begin position="32"/>
        <end position="75"/>
    </location>
</feature>
<accession>A0ABQ3TCE8</accession>
<dbReference type="RefSeq" id="WP_202199956.1">
    <property type="nucleotide sequence ID" value="NZ_BAAATO010000001.1"/>
</dbReference>
<evidence type="ECO:0000313" key="3">
    <source>
        <dbReference type="EMBL" id="GHI78049.1"/>
    </source>
</evidence>
<dbReference type="EMBL" id="BNED01000005">
    <property type="protein sequence ID" value="GHI78049.1"/>
    <property type="molecule type" value="Genomic_DNA"/>
</dbReference>
<evidence type="ECO:0000256" key="2">
    <source>
        <dbReference type="SAM" id="SignalP"/>
    </source>
</evidence>
<organism evidence="3 4">
    <name type="scientific">Streptomyces spororaveus</name>
    <dbReference type="NCBI Taxonomy" id="284039"/>
    <lineage>
        <taxon>Bacteria</taxon>
        <taxon>Bacillati</taxon>
        <taxon>Actinomycetota</taxon>
        <taxon>Actinomycetes</taxon>
        <taxon>Kitasatosporales</taxon>
        <taxon>Streptomycetaceae</taxon>
        <taxon>Streptomyces</taxon>
    </lineage>
</organism>